<dbReference type="PANTHER" id="PTHR10302">
    <property type="entry name" value="SINGLE-STRANDED DNA-BINDING PROTEIN"/>
    <property type="match status" value="1"/>
</dbReference>
<evidence type="ECO:0000313" key="6">
    <source>
        <dbReference type="Proteomes" id="UP000192520"/>
    </source>
</evidence>
<comment type="caution">
    <text evidence="2">Lacks conserved residue(s) required for the propagation of feature annotation.</text>
</comment>
<dbReference type="GO" id="GO:0009295">
    <property type="term" value="C:nucleoid"/>
    <property type="evidence" value="ECO:0007669"/>
    <property type="project" value="TreeGrafter"/>
</dbReference>
<gene>
    <name evidence="5" type="ORF">B5M47_01200</name>
</gene>
<dbReference type="NCBIfam" id="TIGR00621">
    <property type="entry name" value="ssb"/>
    <property type="match status" value="1"/>
</dbReference>
<dbReference type="EMBL" id="MZGJ01000005">
    <property type="protein sequence ID" value="OQX51306.1"/>
    <property type="molecule type" value="Genomic_DNA"/>
</dbReference>
<dbReference type="Proteomes" id="UP000192520">
    <property type="component" value="Unassembled WGS sequence"/>
</dbReference>
<dbReference type="Pfam" id="PF00436">
    <property type="entry name" value="SSB"/>
    <property type="match status" value="1"/>
</dbReference>
<evidence type="ECO:0000256" key="3">
    <source>
        <dbReference type="PIRNR" id="PIRNR002070"/>
    </source>
</evidence>
<reference evidence="6" key="1">
    <citation type="submission" date="2017-03" db="EMBL/GenBank/DDBJ databases">
        <title>Novel pathways for hydrocarbon cycling and metabolic interdependencies in hydrothermal sediment communities.</title>
        <authorList>
            <person name="Dombrowski N."/>
            <person name="Seitz K."/>
            <person name="Teske A."/>
            <person name="Baker B."/>
        </authorList>
    </citation>
    <scope>NUCLEOTIDE SEQUENCE [LARGE SCALE GENOMIC DNA]</scope>
</reference>
<protein>
    <recommendedName>
        <fullName evidence="2 3">Single-stranded DNA-binding protein</fullName>
        <shortName evidence="2">SSB</shortName>
    </recommendedName>
</protein>
<evidence type="ECO:0000256" key="4">
    <source>
        <dbReference type="SAM" id="MobiDB-lite"/>
    </source>
</evidence>
<feature type="region of interest" description="Disordered" evidence="4">
    <location>
        <begin position="111"/>
        <end position="142"/>
    </location>
</feature>
<evidence type="ECO:0000256" key="1">
    <source>
        <dbReference type="ARBA" id="ARBA00023125"/>
    </source>
</evidence>
<dbReference type="InterPro" id="IPR012340">
    <property type="entry name" value="NA-bd_OB-fold"/>
</dbReference>
<evidence type="ECO:0000313" key="5">
    <source>
        <dbReference type="EMBL" id="OQX51306.1"/>
    </source>
</evidence>
<comment type="caution">
    <text evidence="5">The sequence shown here is derived from an EMBL/GenBank/DDBJ whole genome shotgun (WGS) entry which is preliminary data.</text>
</comment>
<keyword evidence="1 2" id="KW-0238">DNA-binding</keyword>
<dbReference type="InterPro" id="IPR000424">
    <property type="entry name" value="Primosome_PriB/ssb"/>
</dbReference>
<dbReference type="CDD" id="cd04496">
    <property type="entry name" value="SSB_OBF"/>
    <property type="match status" value="1"/>
</dbReference>
<dbReference type="PANTHER" id="PTHR10302:SF27">
    <property type="entry name" value="SINGLE-STRANDED DNA-BINDING PROTEIN"/>
    <property type="match status" value="1"/>
</dbReference>
<accession>A0A1W9NYT8</accession>
<dbReference type="PROSITE" id="PS50935">
    <property type="entry name" value="SSB"/>
    <property type="match status" value="1"/>
</dbReference>
<dbReference type="InterPro" id="IPR011344">
    <property type="entry name" value="ssDNA-bd"/>
</dbReference>
<evidence type="ECO:0000256" key="2">
    <source>
        <dbReference type="HAMAP-Rule" id="MF_00984"/>
    </source>
</evidence>
<dbReference type="GO" id="GO:0006260">
    <property type="term" value="P:DNA replication"/>
    <property type="evidence" value="ECO:0007669"/>
    <property type="project" value="InterPro"/>
</dbReference>
<dbReference type="GO" id="GO:0003697">
    <property type="term" value="F:single-stranded DNA binding"/>
    <property type="evidence" value="ECO:0007669"/>
    <property type="project" value="UniProtKB-UniRule"/>
</dbReference>
<dbReference type="HAMAP" id="MF_00984">
    <property type="entry name" value="SSB"/>
    <property type="match status" value="1"/>
</dbReference>
<dbReference type="AlphaFoldDB" id="A0A1W9NYT8"/>
<dbReference type="STRING" id="1968527.B5M47_01200"/>
<sequence length="142" mass="16048">MAFSINNVTLLGRCAQDPELRYTANGTPVCTLNIATSRSYREGDEWKEVPEFTRCVVWAKAAEYISQNVTKGNYIYVDGRLQTRKWQDKEGQDRYTTEVVVRNFVIPKAKGEGIASPPQSAKIEEPTGETVPPEKEIDDMPF</sequence>
<name>A0A1W9NYT8_UNCC3</name>
<dbReference type="SUPFAM" id="SSF50249">
    <property type="entry name" value="Nucleic acid-binding proteins"/>
    <property type="match status" value="1"/>
</dbReference>
<proteinExistence type="inferred from homology"/>
<comment type="subunit">
    <text evidence="2">Homotetramer.</text>
</comment>
<organism evidence="5 6">
    <name type="scientific">candidate division CPR3 bacterium 4484_211</name>
    <dbReference type="NCBI Taxonomy" id="1968527"/>
    <lineage>
        <taxon>Bacteria</taxon>
        <taxon>Bacteria division CPR3</taxon>
    </lineage>
</organism>
<dbReference type="PIRSF" id="PIRSF002070">
    <property type="entry name" value="SSB"/>
    <property type="match status" value="1"/>
</dbReference>
<dbReference type="Gene3D" id="2.40.50.140">
    <property type="entry name" value="Nucleic acid-binding proteins"/>
    <property type="match status" value="1"/>
</dbReference>